<dbReference type="CDD" id="cd00077">
    <property type="entry name" value="HDc"/>
    <property type="match status" value="1"/>
</dbReference>
<gene>
    <name evidence="2" type="ORF">DSCA_07620</name>
</gene>
<dbReference type="PROSITE" id="PS51831">
    <property type="entry name" value="HD"/>
    <property type="match status" value="1"/>
</dbReference>
<dbReference type="InterPro" id="IPR006674">
    <property type="entry name" value="HD_domain"/>
</dbReference>
<dbReference type="EMBL" id="AP021874">
    <property type="protein sequence ID" value="BBO66832.1"/>
    <property type="molecule type" value="Genomic_DNA"/>
</dbReference>
<evidence type="ECO:0000313" key="2">
    <source>
        <dbReference type="EMBL" id="BBO66832.1"/>
    </source>
</evidence>
<dbReference type="RefSeq" id="WP_155315158.1">
    <property type="nucleotide sequence ID" value="NZ_AP021874.1"/>
</dbReference>
<dbReference type="InterPro" id="IPR003607">
    <property type="entry name" value="HD/PDEase_dom"/>
</dbReference>
<keyword evidence="2" id="KW-0378">Hydrolase</keyword>
<name>A0A5K7YBQ6_9BACT</name>
<evidence type="ECO:0000313" key="3">
    <source>
        <dbReference type="Proteomes" id="UP000427906"/>
    </source>
</evidence>
<reference evidence="2 3" key="1">
    <citation type="submission" date="2019-11" db="EMBL/GenBank/DDBJ databases">
        <title>Comparative genomics of hydrocarbon-degrading Desulfosarcina strains.</title>
        <authorList>
            <person name="Watanabe M."/>
            <person name="Kojima H."/>
            <person name="Fukui M."/>
        </authorList>
    </citation>
    <scope>NUCLEOTIDE SEQUENCE [LARGE SCALE GENOMIC DNA]</scope>
    <source>
        <strain evidence="2 3">PL12</strain>
    </source>
</reference>
<dbReference type="OrthoDB" id="9797344at2"/>
<proteinExistence type="predicted"/>
<evidence type="ECO:0000259" key="1">
    <source>
        <dbReference type="PROSITE" id="PS51831"/>
    </source>
</evidence>
<dbReference type="Proteomes" id="UP000427906">
    <property type="component" value="Chromosome"/>
</dbReference>
<feature type="domain" description="HD" evidence="1">
    <location>
        <begin position="34"/>
        <end position="152"/>
    </location>
</feature>
<dbReference type="AlphaFoldDB" id="A0A5K7YBQ6"/>
<dbReference type="GO" id="GO:0016787">
    <property type="term" value="F:hydrolase activity"/>
    <property type="evidence" value="ECO:0007669"/>
    <property type="project" value="UniProtKB-KW"/>
</dbReference>
<organism evidence="2 3">
    <name type="scientific">Desulfosarcina alkanivorans</name>
    <dbReference type="NCBI Taxonomy" id="571177"/>
    <lineage>
        <taxon>Bacteria</taxon>
        <taxon>Pseudomonadati</taxon>
        <taxon>Thermodesulfobacteriota</taxon>
        <taxon>Desulfobacteria</taxon>
        <taxon>Desulfobacterales</taxon>
        <taxon>Desulfosarcinaceae</taxon>
        <taxon>Desulfosarcina</taxon>
    </lineage>
</organism>
<dbReference type="SUPFAM" id="SSF109604">
    <property type="entry name" value="HD-domain/PDEase-like"/>
    <property type="match status" value="1"/>
</dbReference>
<dbReference type="Gene3D" id="1.10.3210.10">
    <property type="entry name" value="Hypothetical protein af1432"/>
    <property type="match status" value="1"/>
</dbReference>
<dbReference type="KEGG" id="dalk:DSCA_07620"/>
<protein>
    <submittedName>
        <fullName evidence="2">Metal-dependent phosphohydrolase</fullName>
    </submittedName>
</protein>
<keyword evidence="3" id="KW-1185">Reference proteome</keyword>
<dbReference type="Pfam" id="PF01966">
    <property type="entry name" value="HD"/>
    <property type="match status" value="1"/>
</dbReference>
<accession>A0A5K7YBQ6</accession>
<sequence length="264" mass="29772">MRNDQLTHLKSWFADYARSFLTGEAAADSPLVLKIDHTARVCENICQLGRAIHLTRGQMRIAEAIGLLHDVGRFAQYTRYGTFNDRQSANHAALGIDVLKAAGVLKDLSADDTDTIIDAVRFHNAPALPRNRPPESLVFMRLIRDADKLDIWKVFADYYRFDQHPEPAIVQHLPDTPAWDEAIVKAIARKQMAGFQHMKNLNDFKLLQLSWVFDLHFQETFVQAQKRGDLDAIARSLPDNRAIGLAVAGVMDQLEQMAAGDVKR</sequence>